<protein>
    <submittedName>
        <fullName evidence="1">Uncharacterized protein</fullName>
    </submittedName>
</protein>
<keyword evidence="2" id="KW-1185">Reference proteome</keyword>
<comment type="caution">
    <text evidence="1">The sequence shown here is derived from an EMBL/GenBank/DDBJ whole genome shotgun (WGS) entry which is preliminary data.</text>
</comment>
<reference evidence="1 2" key="2">
    <citation type="submission" date="2019-09" db="EMBL/GenBank/DDBJ databases">
        <authorList>
            <person name="Jin C."/>
        </authorList>
    </citation>
    <scope>NUCLEOTIDE SEQUENCE [LARGE SCALE GENOMIC DNA]</scope>
    <source>
        <strain evidence="1 2">BN140041</strain>
    </source>
</reference>
<proteinExistence type="predicted"/>
<dbReference type="InterPro" id="IPR027417">
    <property type="entry name" value="P-loop_NTPase"/>
</dbReference>
<dbReference type="PANTHER" id="PTHR36978:SF4">
    <property type="entry name" value="P-LOOP CONTAINING NUCLEOSIDE TRIPHOSPHATE HYDROLASE PROTEIN"/>
    <property type="match status" value="1"/>
</dbReference>
<gene>
    <name evidence="1" type="ORF">F0U47_18575</name>
</gene>
<organism evidence="1 2">
    <name type="scientific">Nocardioides antri</name>
    <dbReference type="NCBI Taxonomy" id="2607659"/>
    <lineage>
        <taxon>Bacteria</taxon>
        <taxon>Bacillati</taxon>
        <taxon>Actinomycetota</taxon>
        <taxon>Actinomycetes</taxon>
        <taxon>Propionibacteriales</taxon>
        <taxon>Nocardioidaceae</taxon>
        <taxon>Nocardioides</taxon>
    </lineage>
</organism>
<name>A0A5B1LWX7_9ACTN</name>
<dbReference type="AlphaFoldDB" id="A0A5B1LWX7"/>
<dbReference type="Pfam" id="PF17784">
    <property type="entry name" value="Sulfotransfer_4"/>
    <property type="match status" value="1"/>
</dbReference>
<sequence length="99" mass="11271">MSPVVRMFSEVLAARFTPDARDPEEAKAAYERHNAHVRATVPPDRLVEWSPGDGWEPLCAALGLPVPDEPFPRVNTKADWDRLPRVWALGARMLERVRR</sequence>
<dbReference type="PANTHER" id="PTHR36978">
    <property type="entry name" value="P-LOOP CONTAINING NUCLEOTIDE TRIPHOSPHATE HYDROLASE"/>
    <property type="match status" value="1"/>
</dbReference>
<dbReference type="SUPFAM" id="SSF52540">
    <property type="entry name" value="P-loop containing nucleoside triphosphate hydrolases"/>
    <property type="match status" value="1"/>
</dbReference>
<accession>A0A5B1LWX7</accession>
<evidence type="ECO:0000313" key="1">
    <source>
        <dbReference type="EMBL" id="KAA1424249.1"/>
    </source>
</evidence>
<dbReference type="EMBL" id="VUJW01000012">
    <property type="protein sequence ID" value="KAA1424249.1"/>
    <property type="molecule type" value="Genomic_DNA"/>
</dbReference>
<dbReference type="Proteomes" id="UP000324351">
    <property type="component" value="Unassembled WGS sequence"/>
</dbReference>
<dbReference type="Gene3D" id="3.40.50.300">
    <property type="entry name" value="P-loop containing nucleotide triphosphate hydrolases"/>
    <property type="match status" value="1"/>
</dbReference>
<reference evidence="1 2" key="1">
    <citation type="submission" date="2019-09" db="EMBL/GenBank/DDBJ databases">
        <title>Nocardioides panacisoli sp. nov., isolated from the soil of a ginseng field.</title>
        <authorList>
            <person name="Cho C."/>
        </authorList>
    </citation>
    <scope>NUCLEOTIDE SEQUENCE [LARGE SCALE GENOMIC DNA]</scope>
    <source>
        <strain evidence="1 2">BN140041</strain>
    </source>
</reference>
<dbReference type="InterPro" id="IPR040632">
    <property type="entry name" value="Sulfotransfer_4"/>
</dbReference>
<evidence type="ECO:0000313" key="2">
    <source>
        <dbReference type="Proteomes" id="UP000324351"/>
    </source>
</evidence>